<dbReference type="AlphaFoldDB" id="A0A6V7V9D8"/>
<organism evidence="2 3">
    <name type="scientific">Meloidogyne enterolobii</name>
    <name type="common">Root-knot nematode worm</name>
    <name type="synonym">Meloidogyne mayaguensis</name>
    <dbReference type="NCBI Taxonomy" id="390850"/>
    <lineage>
        <taxon>Eukaryota</taxon>
        <taxon>Metazoa</taxon>
        <taxon>Ecdysozoa</taxon>
        <taxon>Nematoda</taxon>
        <taxon>Chromadorea</taxon>
        <taxon>Rhabditida</taxon>
        <taxon>Tylenchina</taxon>
        <taxon>Tylenchomorpha</taxon>
        <taxon>Tylenchoidea</taxon>
        <taxon>Meloidogynidae</taxon>
        <taxon>Meloidogyninae</taxon>
        <taxon>Meloidogyne</taxon>
    </lineage>
</organism>
<name>A0A6V7V9D8_MELEN</name>
<comment type="caution">
    <text evidence="2">The sequence shown here is derived from an EMBL/GenBank/DDBJ whole genome shotgun (WGS) entry which is preliminary data.</text>
</comment>
<accession>A0A6V7V9D8</accession>
<feature type="transmembrane region" description="Helical" evidence="1">
    <location>
        <begin position="14"/>
        <end position="31"/>
    </location>
</feature>
<proteinExistence type="predicted"/>
<dbReference type="EMBL" id="CAJEWN010000187">
    <property type="protein sequence ID" value="CAD2171586.1"/>
    <property type="molecule type" value="Genomic_DNA"/>
</dbReference>
<reference evidence="2 3" key="1">
    <citation type="submission" date="2020-08" db="EMBL/GenBank/DDBJ databases">
        <authorList>
            <person name="Koutsovoulos G."/>
            <person name="Danchin GJ E."/>
        </authorList>
    </citation>
    <scope>NUCLEOTIDE SEQUENCE [LARGE SCALE GENOMIC DNA]</scope>
</reference>
<evidence type="ECO:0000313" key="2">
    <source>
        <dbReference type="EMBL" id="CAD2171586.1"/>
    </source>
</evidence>
<keyword evidence="1" id="KW-0812">Transmembrane</keyword>
<dbReference type="Proteomes" id="UP000580250">
    <property type="component" value="Unassembled WGS sequence"/>
</dbReference>
<gene>
    <name evidence="2" type="ORF">MENT_LOCUS23087</name>
</gene>
<evidence type="ECO:0000313" key="3">
    <source>
        <dbReference type="Proteomes" id="UP000580250"/>
    </source>
</evidence>
<protein>
    <submittedName>
        <fullName evidence="2">Uncharacterized protein</fullName>
    </submittedName>
</protein>
<keyword evidence="1" id="KW-0472">Membrane</keyword>
<keyword evidence="1" id="KW-1133">Transmembrane helix</keyword>
<evidence type="ECO:0000256" key="1">
    <source>
        <dbReference type="SAM" id="Phobius"/>
    </source>
</evidence>
<sequence length="49" mass="5751">MGSINGERNERNQMLFPFSITGFPPVIYLTLNKTVRNDTKTFLKRFFLP</sequence>